<evidence type="ECO:0000313" key="2">
    <source>
        <dbReference type="EMBL" id="GEL09631.1"/>
    </source>
</evidence>
<keyword evidence="1" id="KW-0472">Membrane</keyword>
<protein>
    <recommendedName>
        <fullName evidence="8">DUF4157 domain-containing protein</fullName>
    </recommendedName>
</protein>
<evidence type="ECO:0008006" key="8">
    <source>
        <dbReference type="Google" id="ProtNLM"/>
    </source>
</evidence>
<dbReference type="EMBL" id="LVEO01000013">
    <property type="protein sequence ID" value="OCB72179.1"/>
    <property type="molecule type" value="Genomic_DNA"/>
</dbReference>
<keyword evidence="1" id="KW-1133">Transmembrane helix</keyword>
<organism evidence="3 5">
    <name type="scientific">Flavobacterium glycines</name>
    <dbReference type="NCBI Taxonomy" id="551990"/>
    <lineage>
        <taxon>Bacteria</taxon>
        <taxon>Pseudomonadati</taxon>
        <taxon>Bacteroidota</taxon>
        <taxon>Flavobacteriia</taxon>
        <taxon>Flavobacteriales</taxon>
        <taxon>Flavobacteriaceae</taxon>
        <taxon>Flavobacterium</taxon>
    </lineage>
</organism>
<sequence length="112" mass="13954">MFFLVNKYLIPKGFRGLTLYPFVFLKYPGDKTNAVFVNHERIHLRQQIELLILPFFIWYIFEFLFLFLKYNNKNRAYRSISFEREAYSNESDLDYLNKRKFFGFWKYLFEKK</sequence>
<dbReference type="AlphaFoldDB" id="A0A1B9DR50"/>
<reference evidence="5" key="1">
    <citation type="submission" date="2016-03" db="EMBL/GenBank/DDBJ databases">
        <title>Draft genome sequence of Paenibacillus glacialis DSM 22343.</title>
        <authorList>
            <person name="Shin S.-K."/>
            <person name="Yi H."/>
        </authorList>
    </citation>
    <scope>NUCLEOTIDE SEQUENCE [LARGE SCALE GENOMIC DNA]</scope>
    <source>
        <strain evidence="5">NBRC 105008</strain>
    </source>
</reference>
<evidence type="ECO:0000313" key="3">
    <source>
        <dbReference type="EMBL" id="OCB72179.1"/>
    </source>
</evidence>
<reference evidence="2 7" key="4">
    <citation type="submission" date="2019-07" db="EMBL/GenBank/DDBJ databases">
        <title>Whole genome shotgun sequence of Flavobacterium glycines NBRC 105008.</title>
        <authorList>
            <person name="Hosoyama A."/>
            <person name="Uohara A."/>
            <person name="Ohji S."/>
            <person name="Ichikawa N."/>
        </authorList>
    </citation>
    <scope>NUCLEOTIDE SEQUENCE [LARGE SCALE GENOMIC DNA]</scope>
    <source>
        <strain evidence="2 7">NBRC 105008</strain>
    </source>
</reference>
<reference evidence="4 6" key="3">
    <citation type="submission" date="2016-10" db="EMBL/GenBank/DDBJ databases">
        <authorList>
            <person name="Varghese N."/>
            <person name="Submissions S."/>
        </authorList>
    </citation>
    <scope>NUCLEOTIDE SEQUENCE [LARGE SCALE GENOMIC DNA]</scope>
    <source>
        <strain evidence="4 6">Gm-149</strain>
    </source>
</reference>
<evidence type="ECO:0000313" key="5">
    <source>
        <dbReference type="Proteomes" id="UP000093226"/>
    </source>
</evidence>
<dbReference type="EMBL" id="FNEO01000001">
    <property type="protein sequence ID" value="SDI99656.1"/>
    <property type="molecule type" value="Genomic_DNA"/>
</dbReference>
<comment type="caution">
    <text evidence="3">The sequence shown here is derived from an EMBL/GenBank/DDBJ whole genome shotgun (WGS) entry which is preliminary data.</text>
</comment>
<evidence type="ECO:0000313" key="7">
    <source>
        <dbReference type="Proteomes" id="UP000321579"/>
    </source>
</evidence>
<dbReference type="Proteomes" id="UP000182367">
    <property type="component" value="Unassembled WGS sequence"/>
</dbReference>
<accession>A0A1B9DR50</accession>
<evidence type="ECO:0000313" key="6">
    <source>
        <dbReference type="Proteomes" id="UP000182367"/>
    </source>
</evidence>
<keyword evidence="1" id="KW-0812">Transmembrane</keyword>
<dbReference type="Proteomes" id="UP000321579">
    <property type="component" value="Unassembled WGS sequence"/>
</dbReference>
<evidence type="ECO:0000313" key="4">
    <source>
        <dbReference type="EMBL" id="SDI99656.1"/>
    </source>
</evidence>
<feature type="transmembrane region" description="Helical" evidence="1">
    <location>
        <begin position="50"/>
        <end position="68"/>
    </location>
</feature>
<keyword evidence="6" id="KW-1185">Reference proteome</keyword>
<gene>
    <name evidence="3" type="ORF">FBGL_05780</name>
    <name evidence="2" type="ORF">FGL01_03700</name>
    <name evidence="4" type="ORF">SAMN05192550_1364</name>
</gene>
<dbReference type="EMBL" id="BJVF01000001">
    <property type="protein sequence ID" value="GEL09631.1"/>
    <property type="molecule type" value="Genomic_DNA"/>
</dbReference>
<dbReference type="OrthoDB" id="1027344at2"/>
<proteinExistence type="predicted"/>
<name>A0A1B9DR50_9FLAO</name>
<dbReference type="Proteomes" id="UP000093226">
    <property type="component" value="Unassembled WGS sequence"/>
</dbReference>
<reference evidence="3" key="2">
    <citation type="submission" date="2016-03" db="EMBL/GenBank/DDBJ databases">
        <authorList>
            <person name="Ploux O."/>
        </authorList>
    </citation>
    <scope>NUCLEOTIDE SEQUENCE</scope>
    <source>
        <strain evidence="3">NBRC 105008</strain>
    </source>
</reference>
<dbReference type="STRING" id="551990.SAMN05192550_1364"/>
<evidence type="ECO:0000256" key="1">
    <source>
        <dbReference type="SAM" id="Phobius"/>
    </source>
</evidence>